<sequence>MSEEWMEMVDDYVRAREGWFSSYAFHFPKRHQDAEHARRMQEMLQRLRHHHQARGISLASSRSTLRGVYVSPIRSGYVAITLQIHRELAYTQQGQLFQEERLECEQLHMKQVGQIWQIARVIRDRAEEGSMVYRADSESAEIRGPAFNRDEYAGTDNGDARLTYDRDKVRQYADQYWQRPNPSFRYFDEDCTNFVSQCLYAGGVPINYTGRRERGWWYRSNKGSGSWSFSWTVAQSLHLYLSAKRSQPLARRVERADQLEIGDCILYDWNGDGRFQHATIVTAKDKQGMPLVNAHTTNSKRRYWDYTDSPAWSGHTKYGFYHVNALSGG</sequence>
<accession>A0ABW5RFU4</accession>
<comment type="caution">
    <text evidence="2">The sequence shown here is derived from an EMBL/GenBank/DDBJ whole genome shotgun (WGS) entry which is preliminary data.</text>
</comment>
<dbReference type="Proteomes" id="UP001597497">
    <property type="component" value="Unassembled WGS sequence"/>
</dbReference>
<evidence type="ECO:0000313" key="3">
    <source>
        <dbReference type="Proteomes" id="UP001597497"/>
    </source>
</evidence>
<dbReference type="PANTHER" id="PTHR40032">
    <property type="entry name" value="EXPORTED PROTEIN-RELATED"/>
    <property type="match status" value="1"/>
</dbReference>
<reference evidence="3" key="1">
    <citation type="journal article" date="2019" name="Int. J. Syst. Evol. Microbiol.">
        <title>The Global Catalogue of Microorganisms (GCM) 10K type strain sequencing project: providing services to taxonomists for standard genome sequencing and annotation.</title>
        <authorList>
            <consortium name="The Broad Institute Genomics Platform"/>
            <consortium name="The Broad Institute Genome Sequencing Center for Infectious Disease"/>
            <person name="Wu L."/>
            <person name="Ma J."/>
        </authorList>
    </citation>
    <scope>NUCLEOTIDE SEQUENCE [LARGE SCALE GENOMIC DNA]</scope>
    <source>
        <strain evidence="3">KCTC 33676</strain>
    </source>
</reference>
<gene>
    <name evidence="2" type="ORF">ACFSUC_18640</name>
</gene>
<dbReference type="EMBL" id="JBHUMM010000045">
    <property type="protein sequence ID" value="MFD2673571.1"/>
    <property type="molecule type" value="Genomic_DNA"/>
</dbReference>
<evidence type="ECO:0000259" key="1">
    <source>
        <dbReference type="Pfam" id="PF12671"/>
    </source>
</evidence>
<dbReference type="Pfam" id="PF12671">
    <property type="entry name" value="Amidase_6"/>
    <property type="match status" value="1"/>
</dbReference>
<evidence type="ECO:0000313" key="2">
    <source>
        <dbReference type="EMBL" id="MFD2673571.1"/>
    </source>
</evidence>
<keyword evidence="3" id="KW-1185">Reference proteome</keyword>
<dbReference type="PANTHER" id="PTHR40032:SF1">
    <property type="entry name" value="EXPORTED PROTEIN"/>
    <property type="match status" value="1"/>
</dbReference>
<dbReference type="RefSeq" id="WP_379931158.1">
    <property type="nucleotide sequence ID" value="NZ_JBHUMM010000045.1"/>
</dbReference>
<organism evidence="2 3">
    <name type="scientific">Marinicrinis sediminis</name>
    <dbReference type="NCBI Taxonomy" id="1652465"/>
    <lineage>
        <taxon>Bacteria</taxon>
        <taxon>Bacillati</taxon>
        <taxon>Bacillota</taxon>
        <taxon>Bacilli</taxon>
        <taxon>Bacillales</taxon>
        <taxon>Paenibacillaceae</taxon>
    </lineage>
</organism>
<feature type="domain" description="Putative amidase" evidence="1">
    <location>
        <begin position="164"/>
        <end position="307"/>
    </location>
</feature>
<proteinExistence type="predicted"/>
<name>A0ABW5RFU4_9BACL</name>
<dbReference type="InterPro" id="IPR024301">
    <property type="entry name" value="Amidase_6"/>
</dbReference>
<protein>
    <submittedName>
        <fullName evidence="2">Amidase domain-containing protein</fullName>
    </submittedName>
</protein>